<dbReference type="GO" id="GO:0046872">
    <property type="term" value="F:metal ion binding"/>
    <property type="evidence" value="ECO:0007669"/>
    <property type="project" value="InterPro"/>
</dbReference>
<organism evidence="2 3">
    <name type="scientific">Deinococcus cavernae</name>
    <dbReference type="NCBI Taxonomy" id="2320857"/>
    <lineage>
        <taxon>Bacteria</taxon>
        <taxon>Thermotogati</taxon>
        <taxon>Deinococcota</taxon>
        <taxon>Deinococci</taxon>
        <taxon>Deinococcales</taxon>
        <taxon>Deinococcaceae</taxon>
        <taxon>Deinococcus</taxon>
    </lineage>
</organism>
<comment type="caution">
    <text evidence="2">The sequence shown here is derived from an EMBL/GenBank/DDBJ whole genome shotgun (WGS) entry which is preliminary data.</text>
</comment>
<dbReference type="SUPFAM" id="SSF53649">
    <property type="entry name" value="Alkaline phosphatase-like"/>
    <property type="match status" value="1"/>
</dbReference>
<proteinExistence type="predicted"/>
<protein>
    <submittedName>
        <fullName evidence="2">Metalloenzyme domain protein</fullName>
    </submittedName>
</protein>
<accession>A0A418V7X8</accession>
<dbReference type="GO" id="GO:0003824">
    <property type="term" value="F:catalytic activity"/>
    <property type="evidence" value="ECO:0007669"/>
    <property type="project" value="InterPro"/>
</dbReference>
<evidence type="ECO:0000259" key="1">
    <source>
        <dbReference type="Pfam" id="PF01676"/>
    </source>
</evidence>
<name>A0A418V7X8_9DEIO</name>
<evidence type="ECO:0000313" key="2">
    <source>
        <dbReference type="EMBL" id="RJF72181.1"/>
    </source>
</evidence>
<keyword evidence="3" id="KW-1185">Reference proteome</keyword>
<dbReference type="RefSeq" id="WP_119764059.1">
    <property type="nucleotide sequence ID" value="NZ_QYUJ01000014.1"/>
</dbReference>
<gene>
    <name evidence="2" type="ORF">D3875_12085</name>
</gene>
<dbReference type="EMBL" id="QYUJ01000014">
    <property type="protein sequence ID" value="RJF72181.1"/>
    <property type="molecule type" value="Genomic_DNA"/>
</dbReference>
<sequence>MTGLVWVALDGVGHPLDAPPGSAWEQDLPTLRPLVEAGLALETTLGVAGLPQSGTGQACWLTGQDAVALMGEHFGPQPGPTLQRLLSAFSLPAQLKAAGGRAALLNFYAPAYFGEQRGGRNRMGCFPFSFHAAGLPLNPPDLPLVRASLGLDYAAPWAPFTSVQEQRQLGQEVAQAAHGWDVLVMDLWFSDLLGHQGSPEPRPEVQQAASAYLRRVDALLTGLLDGGAQVILSSDHGNMEDLTVKSHTLARVPFAGAGVNLGHPANVVEGGRQLATLLGLN</sequence>
<dbReference type="Proteomes" id="UP000286287">
    <property type="component" value="Unassembled WGS sequence"/>
</dbReference>
<dbReference type="InterPro" id="IPR017850">
    <property type="entry name" value="Alkaline_phosphatase_core_sf"/>
</dbReference>
<evidence type="ECO:0000313" key="3">
    <source>
        <dbReference type="Proteomes" id="UP000286287"/>
    </source>
</evidence>
<dbReference type="InterPro" id="IPR006124">
    <property type="entry name" value="Metalloenzyme"/>
</dbReference>
<dbReference type="Pfam" id="PF01676">
    <property type="entry name" value="Metalloenzyme"/>
    <property type="match status" value="1"/>
</dbReference>
<feature type="domain" description="Metalloenzyme" evidence="1">
    <location>
        <begin position="172"/>
        <end position="265"/>
    </location>
</feature>
<dbReference type="OrthoDB" id="9778226at2"/>
<dbReference type="AlphaFoldDB" id="A0A418V7X8"/>
<dbReference type="Gene3D" id="3.40.720.10">
    <property type="entry name" value="Alkaline Phosphatase, subunit A"/>
    <property type="match status" value="1"/>
</dbReference>
<reference evidence="2 3" key="1">
    <citation type="submission" date="2018-09" db="EMBL/GenBank/DDBJ databases">
        <authorList>
            <person name="Zhu H."/>
        </authorList>
    </citation>
    <scope>NUCLEOTIDE SEQUENCE [LARGE SCALE GENOMIC DNA]</scope>
    <source>
        <strain evidence="2 3">K2S05-167</strain>
    </source>
</reference>